<evidence type="ECO:0000256" key="5">
    <source>
        <dbReference type="HAMAP-Rule" id="MF_00099"/>
    </source>
</evidence>
<dbReference type="GO" id="GO:0008984">
    <property type="term" value="F:protein-glutamate methylesterase activity"/>
    <property type="evidence" value="ECO:0007669"/>
    <property type="project" value="UniProtKB-UniRule"/>
</dbReference>
<dbReference type="CDD" id="cd17541">
    <property type="entry name" value="REC_CheB-like"/>
    <property type="match status" value="1"/>
</dbReference>
<comment type="catalytic activity">
    <reaction evidence="4 5">
        <text>[protein]-L-glutamate 5-O-methyl ester + H2O = L-glutamyl-[protein] + methanol + H(+)</text>
        <dbReference type="Rhea" id="RHEA:23236"/>
        <dbReference type="Rhea" id="RHEA-COMP:10208"/>
        <dbReference type="Rhea" id="RHEA-COMP:10311"/>
        <dbReference type="ChEBI" id="CHEBI:15377"/>
        <dbReference type="ChEBI" id="CHEBI:15378"/>
        <dbReference type="ChEBI" id="CHEBI:17790"/>
        <dbReference type="ChEBI" id="CHEBI:29973"/>
        <dbReference type="ChEBI" id="CHEBI:82795"/>
        <dbReference type="EC" id="3.1.1.61"/>
    </reaction>
</comment>
<dbReference type="Proteomes" id="UP000192343">
    <property type="component" value="Unassembled WGS sequence"/>
</dbReference>
<evidence type="ECO:0000256" key="7">
    <source>
        <dbReference type="PROSITE-ProRule" id="PRU00169"/>
    </source>
</evidence>
<keyword evidence="1 5" id="KW-0963">Cytoplasm</keyword>
<keyword evidence="2 5" id="KW-0145">Chemotaxis</keyword>
<dbReference type="SUPFAM" id="SSF52172">
    <property type="entry name" value="CheY-like"/>
    <property type="match status" value="1"/>
</dbReference>
<evidence type="ECO:0000256" key="2">
    <source>
        <dbReference type="ARBA" id="ARBA00022500"/>
    </source>
</evidence>
<comment type="PTM">
    <text evidence="5">Phosphorylated by CheA. Phosphorylation of the N-terminal regulatory domain activates the methylesterase activity.</text>
</comment>
<accession>A0A1Y1RZX2</accession>
<protein>
    <recommendedName>
        <fullName evidence="5">Protein-glutamate methylesterase/protein-glutamine glutaminase</fullName>
        <ecNumber evidence="5">3.1.1.61</ecNumber>
        <ecNumber evidence="5">3.5.1.44</ecNumber>
    </recommendedName>
</protein>
<evidence type="ECO:0000259" key="8">
    <source>
        <dbReference type="PROSITE" id="PS50110"/>
    </source>
</evidence>
<dbReference type="PROSITE" id="PS50110">
    <property type="entry name" value="RESPONSE_REGULATORY"/>
    <property type="match status" value="1"/>
</dbReference>
<feature type="active site" evidence="5 6">
    <location>
        <position position="166"/>
    </location>
</feature>
<evidence type="ECO:0000259" key="9">
    <source>
        <dbReference type="PROSITE" id="PS50122"/>
    </source>
</evidence>
<dbReference type="GO" id="GO:0005737">
    <property type="term" value="C:cytoplasm"/>
    <property type="evidence" value="ECO:0007669"/>
    <property type="project" value="UniProtKB-SubCell"/>
</dbReference>
<evidence type="ECO:0000256" key="1">
    <source>
        <dbReference type="ARBA" id="ARBA00022490"/>
    </source>
</evidence>
<feature type="modified residue" description="4-aspartylphosphate" evidence="5 7">
    <location>
        <position position="56"/>
    </location>
</feature>
<dbReference type="PROSITE" id="PS50122">
    <property type="entry name" value="CHEB"/>
    <property type="match status" value="1"/>
</dbReference>
<dbReference type="AlphaFoldDB" id="A0A1Y1RZX2"/>
<dbReference type="EMBL" id="MWQY01000005">
    <property type="protein sequence ID" value="ORC36502.1"/>
    <property type="molecule type" value="Genomic_DNA"/>
</dbReference>
<dbReference type="HAMAP" id="MF_00099">
    <property type="entry name" value="CheB_chemtxs"/>
    <property type="match status" value="1"/>
</dbReference>
<keyword evidence="3 5" id="KW-0378">Hydrolase</keyword>
<dbReference type="GO" id="GO:0006935">
    <property type="term" value="P:chemotaxis"/>
    <property type="evidence" value="ECO:0007669"/>
    <property type="project" value="UniProtKB-UniRule"/>
</dbReference>
<comment type="function">
    <text evidence="5">Involved in chemotaxis. Part of a chemotaxis signal transduction system that modulates chemotaxis in response to various stimuli. Catalyzes the demethylation of specific methylglutamate residues introduced into the chemoreceptors (methyl-accepting chemotaxis proteins or MCP) by CheR. Also mediates the irreversible deamidation of specific glutamine residues to glutamic acid.</text>
</comment>
<comment type="caution">
    <text evidence="10">The sequence shown here is derived from an EMBL/GenBank/DDBJ whole genome shotgun (WGS) entry which is preliminary data.</text>
</comment>
<comment type="subcellular location">
    <subcellularLocation>
        <location evidence="5">Cytoplasm</location>
    </subcellularLocation>
</comment>
<dbReference type="STRING" id="1963862.B4O97_05355"/>
<sequence>MAKIKVLIIDDSALARELLSKGLSRDPAIEVIGTAQDVYVARDKIVYLKPDVLTLDVEMPKMDGVEFLRKLMPQYPLPVVMVSALTAPGAQVTLEALELGAVDFVLKPSSSFGNRLDEMFQELAQKIKVAAFVDVSEYRNNRIVQTHESRRHLVGGTDKIIAIGASTGGTVALRKMIEEFPPNFPATLIVQHMPPKFTKMFADRLNDHARVSVSEAKDGDRLVTGQVLIAPGGFHMRLKRSGGIYTVKCAEGPPVNGHCPSVDVLFESVAAEAGGNALGVILTGMGRDGARGLLQMRESGAKTFAQDEASSVVFGMPKEAFEMGAVDSLTPLSSMTDAVLRQLEGAKV</sequence>
<dbReference type="PANTHER" id="PTHR42872">
    <property type="entry name" value="PROTEIN-GLUTAMATE METHYLESTERASE/PROTEIN-GLUTAMINE GLUTAMINASE"/>
    <property type="match status" value="1"/>
</dbReference>
<dbReference type="Gene3D" id="3.40.50.180">
    <property type="entry name" value="Methylesterase CheB, C-terminal domain"/>
    <property type="match status" value="1"/>
</dbReference>
<keyword evidence="5 7" id="KW-0597">Phosphoprotein</keyword>
<dbReference type="PANTHER" id="PTHR42872:SF6">
    <property type="entry name" value="PROTEIN-GLUTAMATE METHYLESTERASE_PROTEIN-GLUTAMINE GLUTAMINASE"/>
    <property type="match status" value="1"/>
</dbReference>
<dbReference type="NCBIfam" id="NF009206">
    <property type="entry name" value="PRK12555.1"/>
    <property type="match status" value="1"/>
</dbReference>
<reference evidence="10 11" key="1">
    <citation type="submission" date="2017-03" db="EMBL/GenBank/DDBJ databases">
        <title>Draft Genome sequence of Marispirochaeta sp. strain JC444.</title>
        <authorList>
            <person name="Shivani Y."/>
            <person name="Subhash Y."/>
            <person name="Sasikala C."/>
            <person name="Ramana C."/>
        </authorList>
    </citation>
    <scope>NUCLEOTIDE SEQUENCE [LARGE SCALE GENOMIC DNA]</scope>
    <source>
        <strain evidence="10 11">JC444</strain>
    </source>
</reference>
<dbReference type="GO" id="GO:0000156">
    <property type="term" value="F:phosphorelay response regulator activity"/>
    <property type="evidence" value="ECO:0007669"/>
    <property type="project" value="InterPro"/>
</dbReference>
<dbReference type="InterPro" id="IPR035909">
    <property type="entry name" value="CheB_C"/>
</dbReference>
<name>A0A1Y1RZX2_9SPIO</name>
<evidence type="ECO:0000256" key="6">
    <source>
        <dbReference type="PROSITE-ProRule" id="PRU00050"/>
    </source>
</evidence>
<dbReference type="EC" id="3.5.1.44" evidence="5"/>
<comment type="catalytic activity">
    <reaction evidence="5">
        <text>L-glutaminyl-[protein] + H2O = L-glutamyl-[protein] + NH4(+)</text>
        <dbReference type="Rhea" id="RHEA:16441"/>
        <dbReference type="Rhea" id="RHEA-COMP:10207"/>
        <dbReference type="Rhea" id="RHEA-COMP:10208"/>
        <dbReference type="ChEBI" id="CHEBI:15377"/>
        <dbReference type="ChEBI" id="CHEBI:28938"/>
        <dbReference type="ChEBI" id="CHEBI:29973"/>
        <dbReference type="ChEBI" id="CHEBI:30011"/>
        <dbReference type="EC" id="3.5.1.44"/>
    </reaction>
</comment>
<dbReference type="NCBIfam" id="NF001965">
    <property type="entry name" value="PRK00742.1"/>
    <property type="match status" value="1"/>
</dbReference>
<feature type="active site" evidence="5 6">
    <location>
        <position position="288"/>
    </location>
</feature>
<organism evidence="10 11">
    <name type="scientific">Marispirochaeta aestuarii</name>
    <dbReference type="NCBI Taxonomy" id="1963862"/>
    <lineage>
        <taxon>Bacteria</taxon>
        <taxon>Pseudomonadati</taxon>
        <taxon>Spirochaetota</taxon>
        <taxon>Spirochaetia</taxon>
        <taxon>Spirochaetales</taxon>
        <taxon>Spirochaetaceae</taxon>
        <taxon>Marispirochaeta</taxon>
    </lineage>
</organism>
<gene>
    <name evidence="5" type="primary">cheB</name>
    <name evidence="10" type="ORF">B4O97_05355</name>
</gene>
<evidence type="ECO:0000256" key="4">
    <source>
        <dbReference type="ARBA" id="ARBA00048267"/>
    </source>
</evidence>
<feature type="domain" description="Response regulatory" evidence="8">
    <location>
        <begin position="5"/>
        <end position="122"/>
    </location>
</feature>
<dbReference type="EC" id="3.1.1.61" evidence="5"/>
<dbReference type="SUPFAM" id="SSF52738">
    <property type="entry name" value="Methylesterase CheB, C-terminal domain"/>
    <property type="match status" value="1"/>
</dbReference>
<dbReference type="SMART" id="SM00448">
    <property type="entry name" value="REC"/>
    <property type="match status" value="1"/>
</dbReference>
<comment type="domain">
    <text evidence="5">Contains a C-terminal catalytic domain, and an N-terminal region which modulates catalytic activity.</text>
</comment>
<proteinExistence type="inferred from homology"/>
<dbReference type="GO" id="GO:0050568">
    <property type="term" value="F:protein-glutamine glutaminase activity"/>
    <property type="evidence" value="ECO:0007669"/>
    <property type="project" value="UniProtKB-UniRule"/>
</dbReference>
<dbReference type="Gene3D" id="3.40.50.2300">
    <property type="match status" value="1"/>
</dbReference>
<dbReference type="PIRSF" id="PIRSF000876">
    <property type="entry name" value="RR_chemtxs_CheB"/>
    <property type="match status" value="1"/>
</dbReference>
<feature type="domain" description="CheB-type methylesterase" evidence="9">
    <location>
        <begin position="154"/>
        <end position="346"/>
    </location>
</feature>
<dbReference type="Pfam" id="PF00072">
    <property type="entry name" value="Response_reg"/>
    <property type="match status" value="1"/>
</dbReference>
<evidence type="ECO:0000313" key="10">
    <source>
        <dbReference type="EMBL" id="ORC36502.1"/>
    </source>
</evidence>
<dbReference type="OrthoDB" id="9793421at2"/>
<comment type="similarity">
    <text evidence="5">Belongs to the CheB family.</text>
</comment>
<dbReference type="InterPro" id="IPR008248">
    <property type="entry name" value="CheB-like"/>
</dbReference>
<keyword evidence="11" id="KW-1185">Reference proteome</keyword>
<dbReference type="InterPro" id="IPR000673">
    <property type="entry name" value="Sig_transdc_resp-reg_Me-estase"/>
</dbReference>
<dbReference type="Pfam" id="PF01339">
    <property type="entry name" value="CheB_methylest"/>
    <property type="match status" value="1"/>
</dbReference>
<dbReference type="InterPro" id="IPR001789">
    <property type="entry name" value="Sig_transdc_resp-reg_receiver"/>
</dbReference>
<dbReference type="InterPro" id="IPR011006">
    <property type="entry name" value="CheY-like_superfamily"/>
</dbReference>
<dbReference type="RefSeq" id="WP_083048990.1">
    <property type="nucleotide sequence ID" value="NZ_MWQY01000005.1"/>
</dbReference>
<feature type="active site" evidence="5 6">
    <location>
        <position position="192"/>
    </location>
</feature>
<evidence type="ECO:0000313" key="11">
    <source>
        <dbReference type="Proteomes" id="UP000192343"/>
    </source>
</evidence>
<evidence type="ECO:0000256" key="3">
    <source>
        <dbReference type="ARBA" id="ARBA00022801"/>
    </source>
</evidence>
<dbReference type="CDD" id="cd16432">
    <property type="entry name" value="CheB_Rec"/>
    <property type="match status" value="1"/>
</dbReference>